<evidence type="ECO:0000256" key="1">
    <source>
        <dbReference type="ARBA" id="ARBA00004651"/>
    </source>
</evidence>
<feature type="transmembrane region" description="Helical" evidence="6">
    <location>
        <begin position="201"/>
        <end position="223"/>
    </location>
</feature>
<protein>
    <submittedName>
        <fullName evidence="7">Nucleoside ABC transporter membrane protein</fullName>
    </submittedName>
</protein>
<gene>
    <name evidence="7" type="ORF">B0I08_10319</name>
</gene>
<dbReference type="GO" id="GO:0005886">
    <property type="term" value="C:plasma membrane"/>
    <property type="evidence" value="ECO:0007669"/>
    <property type="project" value="UniProtKB-SubCell"/>
</dbReference>
<dbReference type="Proteomes" id="UP000237983">
    <property type="component" value="Unassembled WGS sequence"/>
</dbReference>
<evidence type="ECO:0000256" key="2">
    <source>
        <dbReference type="ARBA" id="ARBA00022475"/>
    </source>
</evidence>
<feature type="transmembrane region" description="Helical" evidence="6">
    <location>
        <begin position="97"/>
        <end position="118"/>
    </location>
</feature>
<evidence type="ECO:0000256" key="4">
    <source>
        <dbReference type="ARBA" id="ARBA00022989"/>
    </source>
</evidence>
<organism evidence="7 8">
    <name type="scientific">Glaciihabitans tibetensis</name>
    <dbReference type="NCBI Taxonomy" id="1266600"/>
    <lineage>
        <taxon>Bacteria</taxon>
        <taxon>Bacillati</taxon>
        <taxon>Actinomycetota</taxon>
        <taxon>Actinomycetes</taxon>
        <taxon>Micrococcales</taxon>
        <taxon>Microbacteriaceae</taxon>
        <taxon>Glaciihabitans</taxon>
    </lineage>
</organism>
<evidence type="ECO:0000256" key="3">
    <source>
        <dbReference type="ARBA" id="ARBA00022692"/>
    </source>
</evidence>
<feature type="transmembrane region" description="Helical" evidence="6">
    <location>
        <begin position="278"/>
        <end position="296"/>
    </location>
</feature>
<evidence type="ECO:0000256" key="6">
    <source>
        <dbReference type="SAM" id="Phobius"/>
    </source>
</evidence>
<dbReference type="AlphaFoldDB" id="A0A2T0VF41"/>
<dbReference type="Pfam" id="PF02653">
    <property type="entry name" value="BPD_transp_2"/>
    <property type="match status" value="1"/>
</dbReference>
<dbReference type="InterPro" id="IPR001851">
    <property type="entry name" value="ABC_transp_permease"/>
</dbReference>
<feature type="transmembrane region" description="Helical" evidence="6">
    <location>
        <begin position="235"/>
        <end position="258"/>
    </location>
</feature>
<comment type="caution">
    <text evidence="7">The sequence shown here is derived from an EMBL/GenBank/DDBJ whole genome shotgun (WGS) entry which is preliminary data.</text>
</comment>
<name>A0A2T0VF41_9MICO</name>
<evidence type="ECO:0000313" key="7">
    <source>
        <dbReference type="EMBL" id="PRY68815.1"/>
    </source>
</evidence>
<proteinExistence type="predicted"/>
<dbReference type="EMBL" id="PVTL01000003">
    <property type="protein sequence ID" value="PRY68815.1"/>
    <property type="molecule type" value="Genomic_DNA"/>
</dbReference>
<keyword evidence="3 6" id="KW-0812">Transmembrane</keyword>
<keyword evidence="4 6" id="KW-1133">Transmembrane helix</keyword>
<keyword evidence="2" id="KW-1003">Cell membrane</keyword>
<dbReference type="OrthoDB" id="9792579at2"/>
<feature type="transmembrane region" description="Helical" evidence="6">
    <location>
        <begin position="69"/>
        <end position="91"/>
    </location>
</feature>
<keyword evidence="5 6" id="KW-0472">Membrane</keyword>
<feature type="transmembrane region" description="Helical" evidence="6">
    <location>
        <begin position="12"/>
        <end position="35"/>
    </location>
</feature>
<dbReference type="PANTHER" id="PTHR43370">
    <property type="entry name" value="SUGAR ABC TRANSPORTER INTEGRAL MEMBRANE PROTEIN-RELATED"/>
    <property type="match status" value="1"/>
</dbReference>
<feature type="transmembrane region" description="Helical" evidence="6">
    <location>
        <begin position="41"/>
        <end position="62"/>
    </location>
</feature>
<feature type="transmembrane region" description="Helical" evidence="6">
    <location>
        <begin position="154"/>
        <end position="170"/>
    </location>
</feature>
<dbReference type="GO" id="GO:0022857">
    <property type="term" value="F:transmembrane transporter activity"/>
    <property type="evidence" value="ECO:0007669"/>
    <property type="project" value="InterPro"/>
</dbReference>
<reference evidence="7 8" key="1">
    <citation type="submission" date="2018-03" db="EMBL/GenBank/DDBJ databases">
        <title>Genomic Encyclopedia of Type Strains, Phase III (KMG-III): the genomes of soil and plant-associated and newly described type strains.</title>
        <authorList>
            <person name="Whitman W."/>
        </authorList>
    </citation>
    <scope>NUCLEOTIDE SEQUENCE [LARGE SCALE GENOMIC DNA]</scope>
    <source>
        <strain evidence="7 8">CGMCC 1.12484</strain>
    </source>
</reference>
<dbReference type="CDD" id="cd06580">
    <property type="entry name" value="TM_PBP1_transp_TpRbsC_like"/>
    <property type="match status" value="1"/>
</dbReference>
<evidence type="ECO:0000313" key="8">
    <source>
        <dbReference type="Proteomes" id="UP000237983"/>
    </source>
</evidence>
<evidence type="ECO:0000256" key="5">
    <source>
        <dbReference type="ARBA" id="ARBA00023136"/>
    </source>
</evidence>
<dbReference type="RefSeq" id="WP_106210905.1">
    <property type="nucleotide sequence ID" value="NZ_PVTL01000003.1"/>
</dbReference>
<comment type="subcellular location">
    <subcellularLocation>
        <location evidence="1">Cell membrane</location>
        <topology evidence="1">Multi-pass membrane protein</topology>
    </subcellularLocation>
</comment>
<keyword evidence="8" id="KW-1185">Reference proteome</keyword>
<sequence>MDIFNWIVSAQGEGFFSATMRLAVPLLLAAVGAIYAERSGAINVGIEGMMLSSALSAALVAADTGSPTLGLLAGVVTGIAVAALLAVFTVLLPADPVVVGIALNLLAVGGTTFVFRIFSNQVGTTTTTPGIDAEPIPLLESIPILGPLLFDQSYLVYIALIGVVITWVVLKFTSWGLLLRAAGEHPAAADSLGLSVNRTRFVALLVSGAFAGLGGAFLSLVASTQFVENMTAGRGYIAMAILILGHRSPWGVLLASLLFGLGDAFQLRAQLDNTGVPFQFLLMIPYVLTIVTLAVFGRRLIDPAALGTHFRRGHR</sequence>
<dbReference type="PANTHER" id="PTHR43370:SF2">
    <property type="entry name" value="ABC TRANSPORTER PERMEASE PROTEIN"/>
    <property type="match status" value="1"/>
</dbReference>
<accession>A0A2T0VF41</accession>